<dbReference type="InterPro" id="IPR011047">
    <property type="entry name" value="Quinoprotein_ADH-like_sf"/>
</dbReference>
<feature type="repeat" description="WD" evidence="3">
    <location>
        <begin position="268"/>
        <end position="309"/>
    </location>
</feature>
<dbReference type="GO" id="GO:0005656">
    <property type="term" value="C:nuclear pre-replicative complex"/>
    <property type="evidence" value="ECO:0007669"/>
    <property type="project" value="TreeGrafter"/>
</dbReference>
<dbReference type="Proteomes" id="UP001457282">
    <property type="component" value="Unassembled WGS sequence"/>
</dbReference>
<dbReference type="SUPFAM" id="SSF50998">
    <property type="entry name" value="Quinoprotein alcohol dehydrogenase-like"/>
    <property type="match status" value="1"/>
</dbReference>
<dbReference type="Gene3D" id="2.130.10.10">
    <property type="entry name" value="YVTN repeat-like/Quinoprotein amine dehydrogenase"/>
    <property type="match status" value="2"/>
</dbReference>
<dbReference type="EMBL" id="JBEDUW010000003">
    <property type="protein sequence ID" value="KAK9937773.1"/>
    <property type="molecule type" value="Genomic_DNA"/>
</dbReference>
<dbReference type="PROSITE" id="PS50294">
    <property type="entry name" value="WD_REPEATS_REGION"/>
    <property type="match status" value="1"/>
</dbReference>
<gene>
    <name evidence="4" type="ORF">M0R45_014543</name>
</gene>
<dbReference type="AlphaFoldDB" id="A0AAW1XMW8"/>
<dbReference type="InterPro" id="IPR015943">
    <property type="entry name" value="WD40/YVTN_repeat-like_dom_sf"/>
</dbReference>
<evidence type="ECO:0000256" key="1">
    <source>
        <dbReference type="ARBA" id="ARBA00022574"/>
    </source>
</evidence>
<dbReference type="InterPro" id="IPR001680">
    <property type="entry name" value="WD40_rpt"/>
</dbReference>
<keyword evidence="2" id="KW-0677">Repeat</keyword>
<keyword evidence="5" id="KW-1185">Reference proteome</keyword>
<keyword evidence="1 3" id="KW-0853">WD repeat</keyword>
<reference evidence="4 5" key="1">
    <citation type="journal article" date="2023" name="G3 (Bethesda)">
        <title>A chromosome-length genome assembly and annotation of blackberry (Rubus argutus, cv. 'Hillquist').</title>
        <authorList>
            <person name="Bruna T."/>
            <person name="Aryal R."/>
            <person name="Dudchenko O."/>
            <person name="Sargent D.J."/>
            <person name="Mead D."/>
            <person name="Buti M."/>
            <person name="Cavallini A."/>
            <person name="Hytonen T."/>
            <person name="Andres J."/>
            <person name="Pham M."/>
            <person name="Weisz D."/>
            <person name="Mascagni F."/>
            <person name="Usai G."/>
            <person name="Natali L."/>
            <person name="Bassil N."/>
            <person name="Fernandez G.E."/>
            <person name="Lomsadze A."/>
            <person name="Armour M."/>
            <person name="Olukolu B."/>
            <person name="Poorten T."/>
            <person name="Britton C."/>
            <person name="Davik J."/>
            <person name="Ashrafi H."/>
            <person name="Aiden E.L."/>
            <person name="Borodovsky M."/>
            <person name="Worthington M."/>
        </authorList>
    </citation>
    <scope>NUCLEOTIDE SEQUENCE [LARGE SCALE GENOMIC DNA]</scope>
    <source>
        <strain evidence="4">PI 553951</strain>
    </source>
</reference>
<evidence type="ECO:0000313" key="4">
    <source>
        <dbReference type="EMBL" id="KAK9937773.1"/>
    </source>
</evidence>
<dbReference type="PANTHER" id="PTHR18763">
    <property type="entry name" value="WD-REPEAT PROTEIN 18"/>
    <property type="match status" value="1"/>
</dbReference>
<dbReference type="GO" id="GO:0120330">
    <property type="term" value="C:rixosome complex"/>
    <property type="evidence" value="ECO:0007669"/>
    <property type="project" value="TreeGrafter"/>
</dbReference>
<dbReference type="PROSITE" id="PS00678">
    <property type="entry name" value="WD_REPEATS_1"/>
    <property type="match status" value="1"/>
</dbReference>
<evidence type="ECO:0000256" key="2">
    <source>
        <dbReference type="ARBA" id="ARBA00022737"/>
    </source>
</evidence>
<evidence type="ECO:0000256" key="3">
    <source>
        <dbReference type="PROSITE-ProRule" id="PRU00221"/>
    </source>
</evidence>
<accession>A0AAW1XMW8</accession>
<proteinExistence type="predicted"/>
<organism evidence="4 5">
    <name type="scientific">Rubus argutus</name>
    <name type="common">Southern blackberry</name>
    <dbReference type="NCBI Taxonomy" id="59490"/>
    <lineage>
        <taxon>Eukaryota</taxon>
        <taxon>Viridiplantae</taxon>
        <taxon>Streptophyta</taxon>
        <taxon>Embryophyta</taxon>
        <taxon>Tracheophyta</taxon>
        <taxon>Spermatophyta</taxon>
        <taxon>Magnoliopsida</taxon>
        <taxon>eudicotyledons</taxon>
        <taxon>Gunneridae</taxon>
        <taxon>Pentapetalae</taxon>
        <taxon>rosids</taxon>
        <taxon>fabids</taxon>
        <taxon>Rosales</taxon>
        <taxon>Rosaceae</taxon>
        <taxon>Rosoideae</taxon>
        <taxon>Rosoideae incertae sedis</taxon>
        <taxon>Rubus</taxon>
    </lineage>
</organism>
<evidence type="ECO:0008006" key="6">
    <source>
        <dbReference type="Google" id="ProtNLM"/>
    </source>
</evidence>
<dbReference type="PROSITE" id="PS50082">
    <property type="entry name" value="WD_REPEATS_2"/>
    <property type="match status" value="2"/>
</dbReference>
<dbReference type="GO" id="GO:0006261">
    <property type="term" value="P:DNA-templated DNA replication"/>
    <property type="evidence" value="ECO:0007669"/>
    <property type="project" value="TreeGrafter"/>
</dbReference>
<name>A0AAW1XMW8_RUBAR</name>
<feature type="repeat" description="WD" evidence="3">
    <location>
        <begin position="120"/>
        <end position="150"/>
    </location>
</feature>
<dbReference type="PANTHER" id="PTHR18763:SF3">
    <property type="entry name" value="OS09G0477800 PROTEIN"/>
    <property type="match status" value="1"/>
</dbReference>
<dbReference type="InterPro" id="IPR045227">
    <property type="entry name" value="WDR18/Ipi3/RID3"/>
</dbReference>
<evidence type="ECO:0000313" key="5">
    <source>
        <dbReference type="Proteomes" id="UP001457282"/>
    </source>
</evidence>
<sequence>MSSSSSPEIILTSSPDGPIVAYDASSGTTIAQFTGSRSPRRGLTVVGKTYVAASHISPTTASGSIHLYNWWSSSAFHNLPVPEPVAPLAATQGGLYLFAGGISGRVHSLSVPAGDVLKSLPAHNKPVTCLCVNDDESLLISGSDDGTIVVVPVFQLVGDSGYENAPDLILHKFAAHSDSVTAIVSGTGLCYSQVISCSMDSTCKFWSLLRGTHLRTVLFPCTISGFALHPTEPEFYAAGSDGSVHKGSFMIESRKVVSQGSELIMTWPQKHGGAVVSVVMVNGGRNLVSASEDGSVWVWEVGEGQVIMALGNEMASISDLVSATGLRRHSKGHGFEVGKSSSANESGDCDLGRFSCEELIMSMPARHIIEMEDVLKVAAQDRSRAIDMLESAIAMYKKLLELILKEAKKGTHNSKKR</sequence>
<dbReference type="GO" id="GO:0006364">
    <property type="term" value="P:rRNA processing"/>
    <property type="evidence" value="ECO:0007669"/>
    <property type="project" value="TreeGrafter"/>
</dbReference>
<comment type="caution">
    <text evidence="4">The sequence shown here is derived from an EMBL/GenBank/DDBJ whole genome shotgun (WGS) entry which is preliminary data.</text>
</comment>
<dbReference type="Pfam" id="PF00400">
    <property type="entry name" value="WD40"/>
    <property type="match status" value="3"/>
</dbReference>
<dbReference type="SMART" id="SM00320">
    <property type="entry name" value="WD40"/>
    <property type="match status" value="4"/>
</dbReference>
<protein>
    <recommendedName>
        <fullName evidence="6">Protein ROOT INITIATION DEFECTIVE 3-like</fullName>
    </recommendedName>
</protein>
<dbReference type="InterPro" id="IPR019775">
    <property type="entry name" value="WD40_repeat_CS"/>
</dbReference>